<feature type="domain" description="FHA" evidence="1">
    <location>
        <begin position="231"/>
        <end position="276"/>
    </location>
</feature>
<dbReference type="Proteomes" id="UP001470230">
    <property type="component" value="Unassembled WGS sequence"/>
</dbReference>
<dbReference type="PROSITE" id="PS50006">
    <property type="entry name" value="FHA_DOMAIN"/>
    <property type="match status" value="1"/>
</dbReference>
<evidence type="ECO:0000259" key="1">
    <source>
        <dbReference type="PROSITE" id="PS50006"/>
    </source>
</evidence>
<organism evidence="2 3">
    <name type="scientific">Tritrichomonas musculus</name>
    <dbReference type="NCBI Taxonomy" id="1915356"/>
    <lineage>
        <taxon>Eukaryota</taxon>
        <taxon>Metamonada</taxon>
        <taxon>Parabasalia</taxon>
        <taxon>Tritrichomonadida</taxon>
        <taxon>Tritrichomonadidae</taxon>
        <taxon>Tritrichomonas</taxon>
    </lineage>
</organism>
<dbReference type="InterPro" id="IPR000253">
    <property type="entry name" value="FHA_dom"/>
</dbReference>
<sequence length="324" mass="36957">MTEAVSPDPRTIKWTPADDAYVVYLLLCCPFTEFQRNIPMLSNKCPKAIVSRFQEIISNPALIQKVNNECKSDIISYKSAPWTKHENLSLIRLVHNNKKCNHLQFLIKYPMLFHPSRTASSLNASFVRLKSKDHISLSDQLSQFNAAVEKIHEECKNLELLPFPGESELKEDPKTAIEKLLYPPKLEKEESTTQEYNIESFRQTANEKMSKKSFAALVTSGAVKLVEKCRTIFGRASPKCTPDVDLAEFNLQSISRNHCAIFLAKDLNFYIECLGSMIMVNTYIFQKGNIVQIHDTDLLDIGGVPFVFFENKELMENLRNVANK</sequence>
<dbReference type="Pfam" id="PF00498">
    <property type="entry name" value="FHA"/>
    <property type="match status" value="1"/>
</dbReference>
<keyword evidence="3" id="KW-1185">Reference proteome</keyword>
<gene>
    <name evidence="2" type="ORF">M9Y10_038857</name>
</gene>
<protein>
    <submittedName>
        <fullName evidence="2">Microspherule protein 1</fullName>
    </submittedName>
</protein>
<dbReference type="PANTHER" id="PTHR13233:SF0">
    <property type="entry name" value="MICROSPHERULE PROTEIN 1"/>
    <property type="match status" value="1"/>
</dbReference>
<accession>A0ABR2K9K8</accession>
<proteinExistence type="predicted"/>
<comment type="caution">
    <text evidence="2">The sequence shown here is derived from an EMBL/GenBank/DDBJ whole genome shotgun (WGS) entry which is preliminary data.</text>
</comment>
<dbReference type="PANTHER" id="PTHR13233">
    <property type="entry name" value="MICROSPHERULE PROTEIN 1"/>
    <property type="match status" value="1"/>
</dbReference>
<evidence type="ECO:0000313" key="3">
    <source>
        <dbReference type="Proteomes" id="UP001470230"/>
    </source>
</evidence>
<dbReference type="Gene3D" id="2.60.200.20">
    <property type="match status" value="1"/>
</dbReference>
<name>A0ABR2K9K8_9EUKA</name>
<dbReference type="InterPro" id="IPR037912">
    <property type="entry name" value="MCRS1"/>
</dbReference>
<dbReference type="InterPro" id="IPR008984">
    <property type="entry name" value="SMAD_FHA_dom_sf"/>
</dbReference>
<evidence type="ECO:0000313" key="2">
    <source>
        <dbReference type="EMBL" id="KAK8887800.1"/>
    </source>
</evidence>
<reference evidence="2 3" key="1">
    <citation type="submission" date="2024-04" db="EMBL/GenBank/DDBJ databases">
        <title>Tritrichomonas musculus Genome.</title>
        <authorList>
            <person name="Alves-Ferreira E."/>
            <person name="Grigg M."/>
            <person name="Lorenzi H."/>
            <person name="Galac M."/>
        </authorList>
    </citation>
    <scope>NUCLEOTIDE SEQUENCE [LARGE SCALE GENOMIC DNA]</scope>
    <source>
        <strain evidence="2 3">EAF2021</strain>
    </source>
</reference>
<dbReference type="EMBL" id="JAPFFF010000006">
    <property type="protein sequence ID" value="KAK8887800.1"/>
    <property type="molecule type" value="Genomic_DNA"/>
</dbReference>
<dbReference type="SUPFAM" id="SSF49879">
    <property type="entry name" value="SMAD/FHA domain"/>
    <property type="match status" value="1"/>
</dbReference>